<dbReference type="AlphaFoldDB" id="A0A0J6E9Z0"/>
<keyword evidence="5" id="KW-1185">Reference proteome</keyword>
<dbReference type="GO" id="GO:1901135">
    <property type="term" value="P:carbohydrate derivative metabolic process"/>
    <property type="evidence" value="ECO:0007669"/>
    <property type="project" value="InterPro"/>
</dbReference>
<dbReference type="EMBL" id="JARRTL010000006">
    <property type="protein sequence ID" value="MEC0483924.1"/>
    <property type="molecule type" value="Genomic_DNA"/>
</dbReference>
<sequence>MLKIFTTQLSGIFNRIQEGEAQSIEDGARLLAQAVISDHSVYVYGKNELEGILKEALYSSEPFPSVKPLPQDEENWPVFQTADKVLMFCAHSADENELNMAEKLNKKGVGIVAVSPSGKDGAPIAAFADVHIDSKLKMPLLPDEDGTRFGFPSLMVCLYVYHALSFTLKEIMQEYQ</sequence>
<evidence type="ECO:0000313" key="4">
    <source>
        <dbReference type="Proteomes" id="UP000036168"/>
    </source>
</evidence>
<dbReference type="PATRIC" id="fig|1664069.3.peg.300"/>
<dbReference type="SUPFAM" id="SSF53697">
    <property type="entry name" value="SIS domain"/>
    <property type="match status" value="1"/>
</dbReference>
<dbReference type="GO" id="GO:0097367">
    <property type="term" value="F:carbohydrate derivative binding"/>
    <property type="evidence" value="ECO:0007669"/>
    <property type="project" value="InterPro"/>
</dbReference>
<dbReference type="RefSeq" id="WP_048355624.1">
    <property type="nucleotide sequence ID" value="NZ_CP023481.1"/>
</dbReference>
<organism evidence="2 4">
    <name type="scientific">Bacillus glycinifermentans</name>
    <dbReference type="NCBI Taxonomy" id="1664069"/>
    <lineage>
        <taxon>Bacteria</taxon>
        <taxon>Bacillati</taxon>
        <taxon>Bacillota</taxon>
        <taxon>Bacilli</taxon>
        <taxon>Bacillales</taxon>
        <taxon>Bacillaceae</taxon>
        <taxon>Bacillus</taxon>
    </lineage>
</organism>
<evidence type="ECO:0000259" key="1">
    <source>
        <dbReference type="Pfam" id="PF10740"/>
    </source>
</evidence>
<protein>
    <submittedName>
        <fullName evidence="3">DUF2529 domain-containing protein</fullName>
    </submittedName>
</protein>
<dbReference type="OrthoDB" id="2737584at2"/>
<gene>
    <name evidence="2" type="ORF">AB447_206540</name>
    <name evidence="3" type="ORF">P8828_03530</name>
</gene>
<dbReference type="Gene3D" id="3.40.50.10490">
    <property type="entry name" value="Glucose-6-phosphate isomerase like protein, domain 1"/>
    <property type="match status" value="1"/>
</dbReference>
<dbReference type="InterPro" id="IPR046348">
    <property type="entry name" value="SIS_dom_sf"/>
</dbReference>
<dbReference type="Proteomes" id="UP000036168">
    <property type="component" value="Unassembled WGS sequence"/>
</dbReference>
<evidence type="ECO:0000313" key="3">
    <source>
        <dbReference type="EMBL" id="MEC0483924.1"/>
    </source>
</evidence>
<dbReference type="Pfam" id="PF10740">
    <property type="entry name" value="DUF2529"/>
    <property type="match status" value="1"/>
</dbReference>
<proteinExistence type="predicted"/>
<dbReference type="InterPro" id="IPR019676">
    <property type="entry name" value="DUF2529"/>
</dbReference>
<accession>A0A0J6EAL2</accession>
<evidence type="ECO:0000313" key="2">
    <source>
        <dbReference type="EMBL" id="KRT90234.1"/>
    </source>
</evidence>
<reference evidence="2 4" key="1">
    <citation type="journal article" date="2015" name="Int. J. Syst. Evol. Microbiol.">
        <title>Bacillus glycinifermentans sp. nov., isolated from fermented soybean paste.</title>
        <authorList>
            <person name="Kim S.J."/>
            <person name="Dunlap C.A."/>
            <person name="Kwon S.W."/>
            <person name="Rooney A.P."/>
        </authorList>
    </citation>
    <scope>NUCLEOTIDE SEQUENCE [LARGE SCALE GENOMIC DNA]</scope>
    <source>
        <strain evidence="2 4">GO-13</strain>
    </source>
</reference>
<dbReference type="STRING" id="1664069.BGLY_4366"/>
<reference evidence="2" key="2">
    <citation type="submission" date="2015-10" db="EMBL/GenBank/DDBJ databases">
        <authorList>
            <person name="Gilbert D.G."/>
        </authorList>
    </citation>
    <scope>NUCLEOTIDE SEQUENCE</scope>
    <source>
        <strain evidence="2">GO-13</strain>
    </source>
</reference>
<comment type="caution">
    <text evidence="2">The sequence shown here is derived from an EMBL/GenBank/DDBJ whole genome shotgun (WGS) entry which is preliminary data.</text>
</comment>
<accession>A0A0J6E9Z0</accession>
<reference evidence="3 5" key="3">
    <citation type="submission" date="2023-03" db="EMBL/GenBank/DDBJ databases">
        <title>Agriculturally important microbes genome sequencing.</title>
        <authorList>
            <person name="Dunlap C."/>
        </authorList>
    </citation>
    <scope>NUCLEOTIDE SEQUENCE [LARGE SCALE GENOMIC DNA]</scope>
    <source>
        <strain evidence="3 5">CBP-3203</strain>
    </source>
</reference>
<dbReference type="EMBL" id="LECW02000045">
    <property type="protein sequence ID" value="KRT90234.1"/>
    <property type="molecule type" value="Genomic_DNA"/>
</dbReference>
<dbReference type="Proteomes" id="UP001341297">
    <property type="component" value="Unassembled WGS sequence"/>
</dbReference>
<evidence type="ECO:0000313" key="5">
    <source>
        <dbReference type="Proteomes" id="UP001341297"/>
    </source>
</evidence>
<feature type="domain" description="DUF2529" evidence="1">
    <location>
        <begin position="1"/>
        <end position="172"/>
    </location>
</feature>
<name>A0A0J6E9Z0_9BACI</name>